<sequence>MYRAGTRYETIYEIGLVRLIIAILSNSPRKFFSNRTLFPAELDMTFSVTPDYLGVILTVPRSKSHLALEYASHVAALKDCNLDVLPKNGDLDGPSPPPHLLAAEFVRKAAYG</sequence>
<evidence type="ECO:0000313" key="1">
    <source>
        <dbReference type="EMBL" id="GMR50240.1"/>
    </source>
</evidence>
<gene>
    <name evidence="1" type="ORF">PMAYCL1PPCAC_20435</name>
</gene>
<dbReference type="AlphaFoldDB" id="A0AAN5CTG8"/>
<evidence type="ECO:0000313" key="2">
    <source>
        <dbReference type="Proteomes" id="UP001328107"/>
    </source>
</evidence>
<feature type="non-terminal residue" evidence="1">
    <location>
        <position position="112"/>
    </location>
</feature>
<keyword evidence="2" id="KW-1185">Reference proteome</keyword>
<dbReference type="EMBL" id="BTRK01000004">
    <property type="protein sequence ID" value="GMR50240.1"/>
    <property type="molecule type" value="Genomic_DNA"/>
</dbReference>
<accession>A0AAN5CTG8</accession>
<reference evidence="2" key="1">
    <citation type="submission" date="2022-10" db="EMBL/GenBank/DDBJ databases">
        <title>Genome assembly of Pristionchus species.</title>
        <authorList>
            <person name="Yoshida K."/>
            <person name="Sommer R.J."/>
        </authorList>
    </citation>
    <scope>NUCLEOTIDE SEQUENCE [LARGE SCALE GENOMIC DNA]</scope>
    <source>
        <strain evidence="2">RS5460</strain>
    </source>
</reference>
<comment type="caution">
    <text evidence="1">The sequence shown here is derived from an EMBL/GenBank/DDBJ whole genome shotgun (WGS) entry which is preliminary data.</text>
</comment>
<dbReference type="Proteomes" id="UP001328107">
    <property type="component" value="Unassembled WGS sequence"/>
</dbReference>
<proteinExistence type="predicted"/>
<name>A0AAN5CTG8_9BILA</name>
<organism evidence="1 2">
    <name type="scientific">Pristionchus mayeri</name>
    <dbReference type="NCBI Taxonomy" id="1317129"/>
    <lineage>
        <taxon>Eukaryota</taxon>
        <taxon>Metazoa</taxon>
        <taxon>Ecdysozoa</taxon>
        <taxon>Nematoda</taxon>
        <taxon>Chromadorea</taxon>
        <taxon>Rhabditida</taxon>
        <taxon>Rhabditina</taxon>
        <taxon>Diplogasteromorpha</taxon>
        <taxon>Diplogasteroidea</taxon>
        <taxon>Neodiplogasteridae</taxon>
        <taxon>Pristionchus</taxon>
    </lineage>
</organism>
<protein>
    <submittedName>
        <fullName evidence="1">Uncharacterized protein</fullName>
    </submittedName>
</protein>